<dbReference type="EMBL" id="MN739530">
    <property type="protein sequence ID" value="QHT10891.1"/>
    <property type="molecule type" value="Genomic_DNA"/>
</dbReference>
<organism evidence="2">
    <name type="scientific">viral metagenome</name>
    <dbReference type="NCBI Taxonomy" id="1070528"/>
    <lineage>
        <taxon>unclassified sequences</taxon>
        <taxon>metagenomes</taxon>
        <taxon>organismal metagenomes</taxon>
    </lineage>
</organism>
<proteinExistence type="predicted"/>
<feature type="compositionally biased region" description="Polar residues" evidence="1">
    <location>
        <begin position="83"/>
        <end position="101"/>
    </location>
</feature>
<feature type="region of interest" description="Disordered" evidence="1">
    <location>
        <begin position="70"/>
        <end position="174"/>
    </location>
</feature>
<evidence type="ECO:0000256" key="1">
    <source>
        <dbReference type="SAM" id="MobiDB-lite"/>
    </source>
</evidence>
<name>A0A6C0D2U6_9ZZZZ</name>
<feature type="compositionally biased region" description="Acidic residues" evidence="1">
    <location>
        <begin position="104"/>
        <end position="130"/>
    </location>
</feature>
<accession>A0A6C0D2U6</accession>
<protein>
    <submittedName>
        <fullName evidence="2">Uncharacterized protein</fullName>
    </submittedName>
</protein>
<evidence type="ECO:0000313" key="2">
    <source>
        <dbReference type="EMBL" id="QHT10891.1"/>
    </source>
</evidence>
<reference evidence="2" key="1">
    <citation type="journal article" date="2020" name="Nature">
        <title>Giant virus diversity and host interactions through global metagenomics.</title>
        <authorList>
            <person name="Schulz F."/>
            <person name="Roux S."/>
            <person name="Paez-Espino D."/>
            <person name="Jungbluth S."/>
            <person name="Walsh D.A."/>
            <person name="Denef V.J."/>
            <person name="McMahon K.D."/>
            <person name="Konstantinidis K.T."/>
            <person name="Eloe-Fadrosh E.A."/>
            <person name="Kyrpides N.C."/>
            <person name="Woyke T."/>
        </authorList>
    </citation>
    <scope>NUCLEOTIDE SEQUENCE</scope>
    <source>
        <strain evidence="2">GVMAG-M-3300023174-111</strain>
    </source>
</reference>
<sequence length="174" mass="20412">MTTQYVMANIQIPIEIIDDDSFELMPEYISIQIENCLELPEKRNLTNVQSTLLEQIKEAIEKRRLQNEKVQLPLDKPAKKRPQNITFKRYTNASSRNTMRNYESETDESESSEDEDEYSDEDEEDEEEENILTAHSDINETDKDADSSQLQEVQEQEQEDGQSHVSLKEDEYLE</sequence>
<feature type="compositionally biased region" description="Basic and acidic residues" evidence="1">
    <location>
        <begin position="137"/>
        <end position="146"/>
    </location>
</feature>
<dbReference type="AlphaFoldDB" id="A0A6C0D2U6"/>